<keyword evidence="6" id="KW-0620">Polyamine biosynthesis</keyword>
<dbReference type="Gene3D" id="3.30.160.750">
    <property type="match status" value="1"/>
</dbReference>
<keyword evidence="5" id="KW-0745">Spermidine biosynthesis</keyword>
<organism evidence="11 12">
    <name type="scientific">Leeia speluncae</name>
    <dbReference type="NCBI Taxonomy" id="2884804"/>
    <lineage>
        <taxon>Bacteria</taxon>
        <taxon>Pseudomonadati</taxon>
        <taxon>Pseudomonadota</taxon>
        <taxon>Betaproteobacteria</taxon>
        <taxon>Neisseriales</taxon>
        <taxon>Leeiaceae</taxon>
        <taxon>Leeia</taxon>
    </lineage>
</organism>
<dbReference type="InterPro" id="IPR042286">
    <property type="entry name" value="AdoMetDC_C"/>
</dbReference>
<evidence type="ECO:0000256" key="9">
    <source>
        <dbReference type="ARBA" id="ARBA00023270"/>
    </source>
</evidence>
<dbReference type="SUPFAM" id="SSF56276">
    <property type="entry name" value="S-adenosylmethionine decarboxylase"/>
    <property type="match status" value="1"/>
</dbReference>
<reference evidence="11" key="1">
    <citation type="submission" date="2021-10" db="EMBL/GenBank/DDBJ databases">
        <title>The complete genome sequence of Leeia sp. TBRC 13508.</title>
        <authorList>
            <person name="Charoenyingcharoen P."/>
            <person name="Yukphan P."/>
        </authorList>
    </citation>
    <scope>NUCLEOTIDE SEQUENCE</scope>
    <source>
        <strain evidence="11">TBRC 13508</strain>
    </source>
</reference>
<accession>A0ABS8D1J7</accession>
<dbReference type="InterPro" id="IPR017716">
    <property type="entry name" value="S-AdoMet_deCOase_pro-enz"/>
</dbReference>
<evidence type="ECO:0000256" key="1">
    <source>
        <dbReference type="ARBA" id="ARBA00001928"/>
    </source>
</evidence>
<dbReference type="EC" id="4.1.1.50" evidence="11"/>
<keyword evidence="4" id="KW-0068">Autocatalytic cleavage</keyword>
<dbReference type="InterPro" id="IPR042284">
    <property type="entry name" value="AdoMetDC_N"/>
</dbReference>
<dbReference type="EMBL" id="JAJBZT010000001">
    <property type="protein sequence ID" value="MCB6182064.1"/>
    <property type="molecule type" value="Genomic_DNA"/>
</dbReference>
<dbReference type="Proteomes" id="UP001165395">
    <property type="component" value="Unassembled WGS sequence"/>
</dbReference>
<keyword evidence="2" id="KW-0949">S-adenosyl-L-methionine</keyword>
<evidence type="ECO:0000256" key="8">
    <source>
        <dbReference type="ARBA" id="ARBA00023239"/>
    </source>
</evidence>
<evidence type="ECO:0000256" key="7">
    <source>
        <dbReference type="ARBA" id="ARBA00023145"/>
    </source>
</evidence>
<dbReference type="Gene3D" id="3.30.360.110">
    <property type="entry name" value="S-adenosylmethionine decarboxylase domain"/>
    <property type="match status" value="1"/>
</dbReference>
<dbReference type="PANTHER" id="PTHR33866">
    <property type="entry name" value="S-ADENOSYLMETHIONINE DECARBOXYLASE PROENZYME"/>
    <property type="match status" value="1"/>
</dbReference>
<evidence type="ECO:0000256" key="3">
    <source>
        <dbReference type="ARBA" id="ARBA00022793"/>
    </source>
</evidence>
<evidence type="ECO:0000256" key="10">
    <source>
        <dbReference type="ARBA" id="ARBA00023317"/>
    </source>
</evidence>
<keyword evidence="9" id="KW-0704">Schiff base</keyword>
<evidence type="ECO:0000313" key="11">
    <source>
        <dbReference type="EMBL" id="MCB6182064.1"/>
    </source>
</evidence>
<sequence>MTDPYLYFSRKNGRLYAGTHLLVDMWGGQGLTDIDFVEKTLIDAAKAANATVLHSHIHPFESSGGLSGVVVLAESHISIHTWPESNYTAMDIFMCASCDPYLAIPVLQQAFQPKEIKVEEKLRGEVNSK</sequence>
<dbReference type="GO" id="GO:0004014">
    <property type="term" value="F:adenosylmethionine decarboxylase activity"/>
    <property type="evidence" value="ECO:0007669"/>
    <property type="project" value="UniProtKB-EC"/>
</dbReference>
<name>A0ABS8D1J7_9NEIS</name>
<keyword evidence="12" id="KW-1185">Reference proteome</keyword>
<keyword evidence="8 11" id="KW-0456">Lyase</keyword>
<keyword evidence="3" id="KW-0210">Decarboxylase</keyword>
<evidence type="ECO:0000256" key="6">
    <source>
        <dbReference type="ARBA" id="ARBA00023115"/>
    </source>
</evidence>
<dbReference type="InterPro" id="IPR016067">
    <property type="entry name" value="S-AdoMet_deCO2ase_core"/>
</dbReference>
<evidence type="ECO:0000256" key="5">
    <source>
        <dbReference type="ARBA" id="ARBA00023066"/>
    </source>
</evidence>
<evidence type="ECO:0000313" key="12">
    <source>
        <dbReference type="Proteomes" id="UP001165395"/>
    </source>
</evidence>
<dbReference type="NCBIfam" id="TIGR03330">
    <property type="entry name" value="SAM_DCase_Bsu"/>
    <property type="match status" value="1"/>
</dbReference>
<comment type="caution">
    <text evidence="11">The sequence shown here is derived from an EMBL/GenBank/DDBJ whole genome shotgun (WGS) entry which is preliminary data.</text>
</comment>
<protein>
    <submittedName>
        <fullName evidence="11">Adenosylmethionine decarboxylase</fullName>
        <ecNumber evidence="11">4.1.1.50</ecNumber>
    </submittedName>
</protein>
<dbReference type="InterPro" id="IPR003826">
    <property type="entry name" value="AdoMetDC_fam_prok"/>
</dbReference>
<dbReference type="RefSeq" id="WP_227177468.1">
    <property type="nucleotide sequence ID" value="NZ_JAJBZT010000001.1"/>
</dbReference>
<dbReference type="Pfam" id="PF02675">
    <property type="entry name" value="AdoMet_dc"/>
    <property type="match status" value="1"/>
</dbReference>
<keyword evidence="10" id="KW-0670">Pyruvate</keyword>
<evidence type="ECO:0000256" key="2">
    <source>
        <dbReference type="ARBA" id="ARBA00022691"/>
    </source>
</evidence>
<proteinExistence type="predicted"/>
<keyword evidence="7" id="KW-0865">Zymogen</keyword>
<gene>
    <name evidence="11" type="primary">speD</name>
    <name evidence="11" type="ORF">LIN78_00645</name>
</gene>
<comment type="cofactor">
    <cofactor evidence="1">
        <name>pyruvate</name>
        <dbReference type="ChEBI" id="CHEBI:15361"/>
    </cofactor>
</comment>
<dbReference type="PANTHER" id="PTHR33866:SF2">
    <property type="entry name" value="S-ADENOSYLMETHIONINE DECARBOXYLASE PROENZYME"/>
    <property type="match status" value="1"/>
</dbReference>
<evidence type="ECO:0000256" key="4">
    <source>
        <dbReference type="ARBA" id="ARBA00022813"/>
    </source>
</evidence>